<dbReference type="InterPro" id="IPR018193">
    <property type="entry name" value="Glyc_kinase_flavodox-like_fold"/>
</dbReference>
<dbReference type="InterPro" id="IPR036129">
    <property type="entry name" value="Glycerate_kinase_sf"/>
</dbReference>
<dbReference type="PIRSF" id="PIRSF006078">
    <property type="entry name" value="GlxK"/>
    <property type="match status" value="1"/>
</dbReference>
<dbReference type="RefSeq" id="WP_120462817.1">
    <property type="nucleotide sequence ID" value="NZ_BMIW01000001.1"/>
</dbReference>
<keyword evidence="2 4" id="KW-0808">Transferase</keyword>
<dbReference type="EMBL" id="BMIW01000001">
    <property type="protein sequence ID" value="GGF84356.1"/>
    <property type="molecule type" value="Genomic_DNA"/>
</dbReference>
<reference evidence="6" key="1">
    <citation type="journal article" date="2019" name="Int. J. Syst. Evol. Microbiol.">
        <title>The Global Catalogue of Microorganisms (GCM) 10K type strain sequencing project: providing services to taxonomists for standard genome sequencing and annotation.</title>
        <authorList>
            <consortium name="The Broad Institute Genomics Platform"/>
            <consortium name="The Broad Institute Genome Sequencing Center for Infectious Disease"/>
            <person name="Wu L."/>
            <person name="Ma J."/>
        </authorList>
    </citation>
    <scope>NUCLEOTIDE SEQUENCE [LARGE SCALE GENOMIC DNA]</scope>
    <source>
        <strain evidence="6">CGMCC 1.15420</strain>
    </source>
</reference>
<dbReference type="Gene3D" id="3.90.1510.10">
    <property type="entry name" value="Glycerate kinase, domain 2"/>
    <property type="match status" value="1"/>
</dbReference>
<name>A0ABQ1VQ19_9BACL</name>
<protein>
    <submittedName>
        <fullName evidence="5">Glycerate kinase</fullName>
    </submittedName>
</protein>
<dbReference type="NCBIfam" id="TIGR00045">
    <property type="entry name" value="glycerate kinase"/>
    <property type="match status" value="1"/>
</dbReference>
<dbReference type="Gene3D" id="3.40.50.10350">
    <property type="entry name" value="Glycerate kinase, domain 1"/>
    <property type="match status" value="1"/>
</dbReference>
<comment type="similarity">
    <text evidence="1 4">Belongs to the glycerate kinase type-1 family.</text>
</comment>
<evidence type="ECO:0000256" key="4">
    <source>
        <dbReference type="PIRNR" id="PIRNR006078"/>
    </source>
</evidence>
<keyword evidence="3 4" id="KW-0418">Kinase</keyword>
<keyword evidence="6" id="KW-1185">Reference proteome</keyword>
<evidence type="ECO:0000313" key="6">
    <source>
        <dbReference type="Proteomes" id="UP000608420"/>
    </source>
</evidence>
<evidence type="ECO:0000313" key="5">
    <source>
        <dbReference type="EMBL" id="GGF84356.1"/>
    </source>
</evidence>
<dbReference type="SUPFAM" id="SSF110738">
    <property type="entry name" value="Glycerate kinase I"/>
    <property type="match status" value="1"/>
</dbReference>
<evidence type="ECO:0000256" key="2">
    <source>
        <dbReference type="ARBA" id="ARBA00022679"/>
    </source>
</evidence>
<organism evidence="5 6">
    <name type="scientific">Paenibacillus aceti</name>
    <dbReference type="NCBI Taxonomy" id="1820010"/>
    <lineage>
        <taxon>Bacteria</taxon>
        <taxon>Bacillati</taxon>
        <taxon>Bacillota</taxon>
        <taxon>Bacilli</taxon>
        <taxon>Bacillales</taxon>
        <taxon>Paenibacillaceae</taxon>
        <taxon>Paenibacillus</taxon>
    </lineage>
</organism>
<evidence type="ECO:0000256" key="3">
    <source>
        <dbReference type="ARBA" id="ARBA00022777"/>
    </source>
</evidence>
<dbReference type="PANTHER" id="PTHR21599">
    <property type="entry name" value="GLYCERATE KINASE"/>
    <property type="match status" value="1"/>
</dbReference>
<gene>
    <name evidence="5" type="ORF">GCM10010913_02270</name>
</gene>
<dbReference type="Proteomes" id="UP000608420">
    <property type="component" value="Unassembled WGS sequence"/>
</dbReference>
<sequence>MMEKTFVLAPDSFKESMTAKEVCMAMERGLRKVYPRANYIHVPMADGGEGTVQSLVDASGGRIYEKEVTGPLGQRVMAKFGMLGDGVTAAIEMASASGIHLVSKETKNPLITTTYGTGELIAECLDRGVQRIIIGIGGSATNDGGAGMAAALGARFLDSEGKEIPRGGGGLDQLASIDVSGLDPRLQEVNLIVASDVTNPLCGEHGASRVFGPQKGATPDMVQQLDHNLAHYAEVVKRQLGKDVRDYPGAGAAGGLGAGLLIFTRATLKKGIEIVIEHTDLKNKLAQADYVLTGEGGIDFQTKFGKTPYGVAQAAKEQGKKVIAVAGYLGEGIDTLYDEGIDAVFGIVPGAANLEKVLAEGAQNVERTCENIARLIALSGQDSPLI</sequence>
<dbReference type="InterPro" id="IPR018197">
    <property type="entry name" value="Glycerate_kinase_RE-like"/>
</dbReference>
<dbReference type="InterPro" id="IPR004381">
    <property type="entry name" value="Glycerate_kinase"/>
</dbReference>
<dbReference type="GO" id="GO:0016301">
    <property type="term" value="F:kinase activity"/>
    <property type="evidence" value="ECO:0007669"/>
    <property type="project" value="UniProtKB-KW"/>
</dbReference>
<comment type="caution">
    <text evidence="5">The sequence shown here is derived from an EMBL/GenBank/DDBJ whole genome shotgun (WGS) entry which is preliminary data.</text>
</comment>
<evidence type="ECO:0000256" key="1">
    <source>
        <dbReference type="ARBA" id="ARBA00006284"/>
    </source>
</evidence>
<dbReference type="PANTHER" id="PTHR21599:SF0">
    <property type="entry name" value="GLYCERATE KINASE"/>
    <property type="match status" value="1"/>
</dbReference>
<accession>A0ABQ1VQ19</accession>
<proteinExistence type="inferred from homology"/>
<dbReference type="Pfam" id="PF02595">
    <property type="entry name" value="Gly_kinase"/>
    <property type="match status" value="1"/>
</dbReference>